<protein>
    <submittedName>
        <fullName evidence="2">Uncharacterized protein</fullName>
    </submittedName>
</protein>
<sequence length="613" mass="64143">MTDAIGAVHRESGNVAPTHSARPVLVTALYALVTIAMLLAMSIPSATDYVGDDNDDIMRLVQVRDLLVGQGWFDLMQYRLGLEGGTPMHWSRLVDLPIAALIRAGSLFLTQSGAEAVALTVWPLLLIPFLLYPLGLAAHRLAGPVAMHVALGLGCLFAFTCIRFHPGAIDHHNLQLVLAAWVAAMLADPDRRPSSYAAAGSACAFSIAIGAEMVPFVAAACLCVALQWIWNGDAAGRAARSFGIALAVAISIAFFLTVPPNAYGAVTCDSLSLGFYALSAMGGALLACVTGLWGGGNMRGRLGLAALIAATLAATVLVIAPQCLGSPLSGLDPMLVTLWLDAVTEAQSFRAILSNAPYSLGGYYAVGFLAMAVCLFRALRGEAREVHLVLLLLIGATWAVALVQVRGFFFANMLAILPLSLLIVDLRLGSQADPENPNAAFAYVMVVLLSVPAVWALAGALLDEGAETPIGMETVAQDSGSRPQSGECSAEGGLPLLAELDPGVVAAPSNSGAEILRFTGHRVLAAPYHRNQAGMLTELHIGLAPPEEARAFLDGAGVTLLAFCGSDPQTRSLIQMKPDGLYAVLSRGKVPSYLHPVGTSEGGFSIFRVEASR</sequence>
<feature type="transmembrane region" description="Helical" evidence="1">
    <location>
        <begin position="275"/>
        <end position="295"/>
    </location>
</feature>
<keyword evidence="3" id="KW-1185">Reference proteome</keyword>
<reference evidence="2 3" key="1">
    <citation type="submission" date="2020-11" db="EMBL/GenBank/DDBJ databases">
        <authorList>
            <person name="Lassalle F."/>
        </authorList>
    </citation>
    <scope>NUCLEOTIDE SEQUENCE [LARGE SCALE GENOMIC DNA]</scope>
    <source>
        <strain evidence="2 3">JC140</strain>
    </source>
</reference>
<gene>
    <name evidence="2" type="ORF">REJC140_01732</name>
</gene>
<keyword evidence="1" id="KW-0472">Membrane</keyword>
<keyword evidence="1" id="KW-0812">Transmembrane</keyword>
<comment type="caution">
    <text evidence="2">The sequence shown here is derived from an EMBL/GenBank/DDBJ whole genome shotgun (WGS) entry which is preliminary data.</text>
</comment>
<evidence type="ECO:0000256" key="1">
    <source>
        <dbReference type="SAM" id="Phobius"/>
    </source>
</evidence>
<feature type="transmembrane region" description="Helical" evidence="1">
    <location>
        <begin position="24"/>
        <end position="43"/>
    </location>
</feature>
<name>A0ABN7JZP5_9HYPH</name>
<organism evidence="2 3">
    <name type="scientific">Pseudorhizobium endolithicum</name>
    <dbReference type="NCBI Taxonomy" id="1191678"/>
    <lineage>
        <taxon>Bacteria</taxon>
        <taxon>Pseudomonadati</taxon>
        <taxon>Pseudomonadota</taxon>
        <taxon>Alphaproteobacteria</taxon>
        <taxon>Hyphomicrobiales</taxon>
        <taxon>Rhizobiaceae</taxon>
        <taxon>Rhizobium/Agrobacterium group</taxon>
        <taxon>Pseudorhizobium</taxon>
    </lineage>
</organism>
<dbReference type="RefSeq" id="WP_142593786.1">
    <property type="nucleotide sequence ID" value="NZ_CABFWF030000015.1"/>
</dbReference>
<feature type="transmembrane region" description="Helical" evidence="1">
    <location>
        <begin position="440"/>
        <end position="462"/>
    </location>
</feature>
<feature type="transmembrane region" description="Helical" evidence="1">
    <location>
        <begin position="141"/>
        <end position="162"/>
    </location>
</feature>
<feature type="transmembrane region" description="Helical" evidence="1">
    <location>
        <begin position="242"/>
        <end position="263"/>
    </location>
</feature>
<dbReference type="EMBL" id="CABFWF030000015">
    <property type="protein sequence ID" value="CAD7051474.1"/>
    <property type="molecule type" value="Genomic_DNA"/>
</dbReference>
<feature type="transmembrane region" description="Helical" evidence="1">
    <location>
        <begin position="361"/>
        <end position="379"/>
    </location>
</feature>
<keyword evidence="1" id="KW-1133">Transmembrane helix</keyword>
<accession>A0ABN7JZP5</accession>
<dbReference type="Proteomes" id="UP000606921">
    <property type="component" value="Unassembled WGS sequence"/>
</dbReference>
<proteinExistence type="predicted"/>
<feature type="transmembrane region" description="Helical" evidence="1">
    <location>
        <begin position="302"/>
        <end position="320"/>
    </location>
</feature>
<feature type="transmembrane region" description="Helical" evidence="1">
    <location>
        <begin position="207"/>
        <end position="230"/>
    </location>
</feature>
<evidence type="ECO:0000313" key="2">
    <source>
        <dbReference type="EMBL" id="CAD7051474.1"/>
    </source>
</evidence>
<evidence type="ECO:0000313" key="3">
    <source>
        <dbReference type="Proteomes" id="UP000606921"/>
    </source>
</evidence>
<feature type="transmembrane region" description="Helical" evidence="1">
    <location>
        <begin position="116"/>
        <end position="135"/>
    </location>
</feature>
<feature type="transmembrane region" description="Helical" evidence="1">
    <location>
        <begin position="386"/>
        <end position="403"/>
    </location>
</feature>